<dbReference type="RefSeq" id="WP_013781873.1">
    <property type="nucleotide sequence ID" value="NC_015520.1"/>
</dbReference>
<reference evidence="1 2" key="2">
    <citation type="journal article" date="2011" name="Stand. Genomic Sci.">
        <title>Complete genome sequence of Mahella australiensis type strain (50-1 BON).</title>
        <authorList>
            <person name="Sikorski J."/>
            <person name="Teshima H."/>
            <person name="Nolan M."/>
            <person name="Lucas S."/>
            <person name="Hammon N."/>
            <person name="Deshpande S."/>
            <person name="Cheng J.F."/>
            <person name="Pitluck S."/>
            <person name="Liolios K."/>
            <person name="Pagani I."/>
            <person name="Ivanova N."/>
            <person name="Huntemann M."/>
            <person name="Mavromatis K."/>
            <person name="Ovchinikova G."/>
            <person name="Pati A."/>
            <person name="Tapia R."/>
            <person name="Han C."/>
            <person name="Goodwin L."/>
            <person name="Chen A."/>
            <person name="Palaniappan K."/>
            <person name="Land M."/>
            <person name="Hauser L."/>
            <person name="Ngatchou-Djao O.D."/>
            <person name="Rohde M."/>
            <person name="Pukall R."/>
            <person name="Spring S."/>
            <person name="Abt B."/>
            <person name="Goker M."/>
            <person name="Detter J.C."/>
            <person name="Woyke T."/>
            <person name="Bristow J."/>
            <person name="Markowitz V."/>
            <person name="Hugenholtz P."/>
            <person name="Eisen J.A."/>
            <person name="Kyrpides N.C."/>
            <person name="Klenk H.P."/>
            <person name="Lapidus A."/>
        </authorList>
    </citation>
    <scope>NUCLEOTIDE SEQUENCE [LARGE SCALE GENOMIC DNA]</scope>
    <source>
        <strain evidence="2">DSM 15567 / CIP 107919 / 50-1 BON</strain>
    </source>
</reference>
<sequence>MAYARRDGFGWVYDTLKSVRILNTGLPVEFEQCGQRIILRGLSDRSPDKILGIAVLELEFEENPKFVRCSMYPQLHGGYDFSNMF</sequence>
<protein>
    <submittedName>
        <fullName evidence="1">Uncharacterized protein</fullName>
    </submittedName>
</protein>
<accession>F3ZVQ3</accession>
<evidence type="ECO:0000313" key="1">
    <source>
        <dbReference type="EMBL" id="AEE97447.1"/>
    </source>
</evidence>
<dbReference type="STRING" id="697281.Mahau_2279"/>
<dbReference type="EMBL" id="CP002360">
    <property type="protein sequence ID" value="AEE97447.1"/>
    <property type="molecule type" value="Genomic_DNA"/>
</dbReference>
<dbReference type="Proteomes" id="UP000008457">
    <property type="component" value="Chromosome"/>
</dbReference>
<name>F3ZVQ3_MAHA5</name>
<reference evidence="2" key="1">
    <citation type="submission" date="2010-11" db="EMBL/GenBank/DDBJ databases">
        <title>The complete genome of Mahella australiensis DSM 15567.</title>
        <authorList>
            <consortium name="US DOE Joint Genome Institute (JGI-PGF)"/>
            <person name="Lucas S."/>
            <person name="Copeland A."/>
            <person name="Lapidus A."/>
            <person name="Bruce D."/>
            <person name="Goodwin L."/>
            <person name="Pitluck S."/>
            <person name="Kyrpides N."/>
            <person name="Mavromatis K."/>
            <person name="Pagani I."/>
            <person name="Ivanova N."/>
            <person name="Teshima H."/>
            <person name="Brettin T."/>
            <person name="Detter J.C."/>
            <person name="Han C."/>
            <person name="Tapia R."/>
            <person name="Land M."/>
            <person name="Hauser L."/>
            <person name="Markowitz V."/>
            <person name="Cheng J.-F."/>
            <person name="Hugenholtz P."/>
            <person name="Woyke T."/>
            <person name="Wu D."/>
            <person name="Spring S."/>
            <person name="Pukall R."/>
            <person name="Steenblock K."/>
            <person name="Schneider S."/>
            <person name="Klenk H.-P."/>
            <person name="Eisen J.A."/>
        </authorList>
    </citation>
    <scope>NUCLEOTIDE SEQUENCE [LARGE SCALE GENOMIC DNA]</scope>
    <source>
        <strain evidence="2">DSM 15567 / CIP 107919 / 50-1 BON</strain>
    </source>
</reference>
<proteinExistence type="predicted"/>
<dbReference type="HOGENOM" id="CLU_2508790_0_0_9"/>
<gene>
    <name evidence="1" type="ordered locus">Mahau_2279</name>
</gene>
<evidence type="ECO:0000313" key="2">
    <source>
        <dbReference type="Proteomes" id="UP000008457"/>
    </source>
</evidence>
<keyword evidence="2" id="KW-1185">Reference proteome</keyword>
<organism evidence="1 2">
    <name type="scientific">Mahella australiensis (strain DSM 15567 / CIP 107919 / 50-1 BON)</name>
    <dbReference type="NCBI Taxonomy" id="697281"/>
    <lineage>
        <taxon>Bacteria</taxon>
        <taxon>Bacillati</taxon>
        <taxon>Bacillota</taxon>
        <taxon>Clostridia</taxon>
        <taxon>Thermoanaerobacterales</taxon>
        <taxon>Thermoanaerobacterales Family IV. Incertae Sedis</taxon>
        <taxon>Mahella</taxon>
    </lineage>
</organism>
<dbReference type="AlphaFoldDB" id="F3ZVQ3"/>
<dbReference type="KEGG" id="mas:Mahau_2279"/>